<evidence type="ECO:0000256" key="2">
    <source>
        <dbReference type="ARBA" id="ARBA00023015"/>
    </source>
</evidence>
<dbReference type="GO" id="GO:0006354">
    <property type="term" value="P:DNA-templated transcription elongation"/>
    <property type="evidence" value="ECO:0007669"/>
    <property type="project" value="InterPro"/>
</dbReference>
<dbReference type="GO" id="GO:0005829">
    <property type="term" value="C:cytosol"/>
    <property type="evidence" value="ECO:0007669"/>
    <property type="project" value="TreeGrafter"/>
</dbReference>
<dbReference type="InterPro" id="IPR008991">
    <property type="entry name" value="Translation_prot_SH3-like_sf"/>
</dbReference>
<dbReference type="Proteomes" id="UP000320176">
    <property type="component" value="Unassembled WGS sequence"/>
</dbReference>
<dbReference type="RefSeq" id="WP_146522176.1">
    <property type="nucleotide sequence ID" value="NZ_CP151726.1"/>
</dbReference>
<name>A0A5C6AKF8_9BACT</name>
<organism evidence="5 6">
    <name type="scientific">Stieleria varia</name>
    <dbReference type="NCBI Taxonomy" id="2528005"/>
    <lineage>
        <taxon>Bacteria</taxon>
        <taxon>Pseudomonadati</taxon>
        <taxon>Planctomycetota</taxon>
        <taxon>Planctomycetia</taxon>
        <taxon>Pirellulales</taxon>
        <taxon>Pirellulaceae</taxon>
        <taxon>Stieleria</taxon>
    </lineage>
</organism>
<accession>A0A5C6AKF8</accession>
<dbReference type="AlphaFoldDB" id="A0A5C6AKF8"/>
<keyword evidence="2" id="KW-0805">Transcription regulation</keyword>
<sequence length="187" mass="21415">MPILPQEPDHYPADLLETEIALGTWWLLYTKSRQEKQLMRQLRRLELPHYGPQIAHRRRSPAGRVRTTYAPLFNNYVFLCGDNDSRYQAVCTGCVQKASEITDTPMLLNDLRQIRDLIEMGVPLSVESRLEPGQMVRVRNGAFAGFEGTVLRRDQETRLLVSVRFMDQGVSVKLDDCQLEPIGTLAK</sequence>
<reference evidence="5 6" key="1">
    <citation type="submission" date="2019-02" db="EMBL/GenBank/DDBJ databases">
        <title>Deep-cultivation of Planctomycetes and their phenomic and genomic characterization uncovers novel biology.</title>
        <authorList>
            <person name="Wiegand S."/>
            <person name="Jogler M."/>
            <person name="Boedeker C."/>
            <person name="Pinto D."/>
            <person name="Vollmers J."/>
            <person name="Rivas-Marin E."/>
            <person name="Kohn T."/>
            <person name="Peeters S.H."/>
            <person name="Heuer A."/>
            <person name="Rast P."/>
            <person name="Oberbeckmann S."/>
            <person name="Bunk B."/>
            <person name="Jeske O."/>
            <person name="Meyerdierks A."/>
            <person name="Storesund J.E."/>
            <person name="Kallscheuer N."/>
            <person name="Luecker S."/>
            <person name="Lage O.M."/>
            <person name="Pohl T."/>
            <person name="Merkel B.J."/>
            <person name="Hornburger P."/>
            <person name="Mueller R.-W."/>
            <person name="Bruemmer F."/>
            <person name="Labrenz M."/>
            <person name="Spormann A.M."/>
            <person name="Op Den Camp H."/>
            <person name="Overmann J."/>
            <person name="Amann R."/>
            <person name="Jetten M.S.M."/>
            <person name="Mascher T."/>
            <person name="Medema M.H."/>
            <person name="Devos D.P."/>
            <person name="Kaster A.-K."/>
            <person name="Ovreas L."/>
            <person name="Rohde M."/>
            <person name="Galperin M.Y."/>
            <person name="Jogler C."/>
        </authorList>
    </citation>
    <scope>NUCLEOTIDE SEQUENCE [LARGE SCALE GENOMIC DNA]</scope>
    <source>
        <strain evidence="5 6">Pla52n</strain>
    </source>
</reference>
<evidence type="ECO:0000256" key="3">
    <source>
        <dbReference type="ARBA" id="ARBA00023163"/>
    </source>
</evidence>
<dbReference type="SUPFAM" id="SSF50104">
    <property type="entry name" value="Translation proteins SH3-like domain"/>
    <property type="match status" value="1"/>
</dbReference>
<comment type="caution">
    <text evidence="5">The sequence shown here is derived from an EMBL/GenBank/DDBJ whole genome shotgun (WGS) entry which is preliminary data.</text>
</comment>
<feature type="domain" description="KOW" evidence="4">
    <location>
        <begin position="129"/>
        <end position="156"/>
    </location>
</feature>
<dbReference type="EMBL" id="SJPN01000006">
    <property type="protein sequence ID" value="TWT98643.1"/>
    <property type="molecule type" value="Genomic_DNA"/>
</dbReference>
<dbReference type="SUPFAM" id="SSF82679">
    <property type="entry name" value="N-utilization substance G protein NusG, N-terminal domain"/>
    <property type="match status" value="1"/>
</dbReference>
<dbReference type="Pfam" id="PF02357">
    <property type="entry name" value="NusG"/>
    <property type="match status" value="1"/>
</dbReference>
<dbReference type="Pfam" id="PF00467">
    <property type="entry name" value="KOW"/>
    <property type="match status" value="1"/>
</dbReference>
<protein>
    <submittedName>
        <fullName evidence="5">Transcriptional activator RfaH</fullName>
    </submittedName>
</protein>
<evidence type="ECO:0000256" key="1">
    <source>
        <dbReference type="ARBA" id="ARBA00022814"/>
    </source>
</evidence>
<dbReference type="InterPro" id="IPR005824">
    <property type="entry name" value="KOW"/>
</dbReference>
<gene>
    <name evidence="5" type="ORF">Pla52n_51600</name>
</gene>
<dbReference type="InterPro" id="IPR006645">
    <property type="entry name" value="NGN-like_dom"/>
</dbReference>
<dbReference type="SMART" id="SM00739">
    <property type="entry name" value="KOW"/>
    <property type="match status" value="1"/>
</dbReference>
<evidence type="ECO:0000259" key="4">
    <source>
        <dbReference type="SMART" id="SM00739"/>
    </source>
</evidence>
<dbReference type="InterPro" id="IPR043425">
    <property type="entry name" value="NusG-like"/>
</dbReference>
<keyword evidence="6" id="KW-1185">Reference proteome</keyword>
<dbReference type="Gene3D" id="3.30.70.940">
    <property type="entry name" value="NusG, N-terminal domain"/>
    <property type="match status" value="1"/>
</dbReference>
<evidence type="ECO:0000313" key="5">
    <source>
        <dbReference type="EMBL" id="TWT98643.1"/>
    </source>
</evidence>
<dbReference type="OrthoDB" id="275381at2"/>
<dbReference type="CDD" id="cd09895">
    <property type="entry name" value="NGN_SP_UpxY"/>
    <property type="match status" value="1"/>
</dbReference>
<dbReference type="CDD" id="cd06091">
    <property type="entry name" value="KOW_NusG"/>
    <property type="match status" value="1"/>
</dbReference>
<proteinExistence type="predicted"/>
<dbReference type="GO" id="GO:0031564">
    <property type="term" value="P:transcription antitermination"/>
    <property type="evidence" value="ECO:0007669"/>
    <property type="project" value="UniProtKB-KW"/>
</dbReference>
<keyword evidence="1" id="KW-0889">Transcription antitermination</keyword>
<evidence type="ECO:0000313" key="6">
    <source>
        <dbReference type="Proteomes" id="UP000320176"/>
    </source>
</evidence>
<dbReference type="InterPro" id="IPR036735">
    <property type="entry name" value="NGN_dom_sf"/>
</dbReference>
<keyword evidence="3" id="KW-0804">Transcription</keyword>
<dbReference type="PANTHER" id="PTHR30265">
    <property type="entry name" value="RHO-INTERACTING TRANSCRIPTION TERMINATION FACTOR NUSG"/>
    <property type="match status" value="1"/>
</dbReference>
<dbReference type="PANTHER" id="PTHR30265:SF2">
    <property type="entry name" value="TRANSCRIPTION TERMINATION_ANTITERMINATION PROTEIN NUSG"/>
    <property type="match status" value="1"/>
</dbReference>